<dbReference type="Pfam" id="PF12656">
    <property type="entry name" value="G-patch_2"/>
    <property type="match status" value="1"/>
</dbReference>
<evidence type="ECO:0000259" key="4">
    <source>
        <dbReference type="Pfam" id="PF12656"/>
    </source>
</evidence>
<sequence>MKKHSFSLSSKPSSSSSSKPNNLTNPNPSLGFTQEDDHDTDHDHRHEFLTEFVPSDPKPSINHTLQIPRMENTWNWKPKMRNLDLPIRNNGDLKFEAEPAEAPSAVADSGPNISFGLNLRSGNGGDDTDTNGNRKGLKGETFKNTESLLLHKFREDLSNLPDERSEDYNDAPVEGFGAALLRAYGWCEEKDKMEGAKVVKVVKRGVREGLGFDRVRERGVVVGKVMRVVGGRHLGLKGKVVGKLGGEEEEEEERSRGLRVCLKLLSSGEEVTAGGDEVAELGSLEEEMCLKKLEELKNGESKDKEKRRNSSQDDGDRRKDSRNEDNKRKREERRSVDENGGSEKRRNRTHKDSSGSSGGGGKGEEKDSKRSWLTNHIRVRIISKNFKGGKLYLKKGVVVDVVGPRVCDISMDDSKELIQGVREDFLETALPRRDGPILILSGRHKGVYGNLLEKDLEKETGVVRDADSHGLINVRLDQVAEFVGDPSDIGY</sequence>
<gene>
    <name evidence="5" type="ORF">Scep_025147</name>
</gene>
<name>A0AAP0ENA2_9MAGN</name>
<dbReference type="AlphaFoldDB" id="A0AAP0ENA2"/>
<dbReference type="Proteomes" id="UP001419268">
    <property type="component" value="Unassembled WGS sequence"/>
</dbReference>
<feature type="compositionally biased region" description="Basic and acidic residues" evidence="3">
    <location>
        <begin position="295"/>
        <end position="344"/>
    </location>
</feature>
<dbReference type="Pfam" id="PF25088">
    <property type="entry name" value="GPKOW_C"/>
    <property type="match status" value="1"/>
</dbReference>
<comment type="caution">
    <text evidence="5">The sequence shown here is derived from an EMBL/GenBank/DDBJ whole genome shotgun (WGS) entry which is preliminary data.</text>
</comment>
<keyword evidence="2" id="KW-0539">Nucleus</keyword>
<accession>A0AAP0ENA2</accession>
<evidence type="ECO:0000256" key="2">
    <source>
        <dbReference type="ARBA" id="ARBA00023242"/>
    </source>
</evidence>
<keyword evidence="6" id="KW-1185">Reference proteome</keyword>
<dbReference type="PANTHER" id="PTHR15818">
    <property type="entry name" value="G PATCH AND KOW-CONTAINING"/>
    <property type="match status" value="1"/>
</dbReference>
<evidence type="ECO:0000256" key="1">
    <source>
        <dbReference type="ARBA" id="ARBA00004123"/>
    </source>
</evidence>
<comment type="subcellular location">
    <subcellularLocation>
        <location evidence="1">Nucleus</location>
    </subcellularLocation>
</comment>
<dbReference type="PANTHER" id="PTHR15818:SF2">
    <property type="entry name" value="G-PATCH DOMAIN AND KOW MOTIFS-CONTAINING PROTEIN"/>
    <property type="match status" value="1"/>
</dbReference>
<reference evidence="5 6" key="1">
    <citation type="submission" date="2024-01" db="EMBL/GenBank/DDBJ databases">
        <title>Genome assemblies of Stephania.</title>
        <authorList>
            <person name="Yang L."/>
        </authorList>
    </citation>
    <scope>NUCLEOTIDE SEQUENCE [LARGE SCALE GENOMIC DNA]</scope>
    <source>
        <strain evidence="5">JXDWG</strain>
        <tissue evidence="5">Leaf</tissue>
    </source>
</reference>
<dbReference type="InterPro" id="IPR045166">
    <property type="entry name" value="Spp2-like"/>
</dbReference>
<dbReference type="InterPro" id="IPR026822">
    <property type="entry name" value="Spp2/MOS2_G-patch"/>
</dbReference>
<feature type="compositionally biased region" description="Low complexity" evidence="3">
    <location>
        <begin position="1"/>
        <end position="30"/>
    </location>
</feature>
<evidence type="ECO:0000313" key="5">
    <source>
        <dbReference type="EMBL" id="KAK9093678.1"/>
    </source>
</evidence>
<protein>
    <recommendedName>
        <fullName evidence="4">Spp2/MOS2 G-patch domain-containing protein</fullName>
    </recommendedName>
</protein>
<feature type="region of interest" description="Disordered" evidence="3">
    <location>
        <begin position="1"/>
        <end position="47"/>
    </location>
</feature>
<dbReference type="GO" id="GO:0000398">
    <property type="term" value="P:mRNA splicing, via spliceosome"/>
    <property type="evidence" value="ECO:0007669"/>
    <property type="project" value="InterPro"/>
</dbReference>
<dbReference type="Gene3D" id="2.30.30.140">
    <property type="match status" value="1"/>
</dbReference>
<feature type="region of interest" description="Disordered" evidence="3">
    <location>
        <begin position="118"/>
        <end position="140"/>
    </location>
</feature>
<dbReference type="GO" id="GO:0005681">
    <property type="term" value="C:spliceosomal complex"/>
    <property type="evidence" value="ECO:0007669"/>
    <property type="project" value="TreeGrafter"/>
</dbReference>
<feature type="domain" description="Spp2/MOS2 G-patch" evidence="4">
    <location>
        <begin position="163"/>
        <end position="214"/>
    </location>
</feature>
<proteinExistence type="predicted"/>
<feature type="region of interest" description="Disordered" evidence="3">
    <location>
        <begin position="295"/>
        <end position="369"/>
    </location>
</feature>
<organism evidence="5 6">
    <name type="scientific">Stephania cephalantha</name>
    <dbReference type="NCBI Taxonomy" id="152367"/>
    <lineage>
        <taxon>Eukaryota</taxon>
        <taxon>Viridiplantae</taxon>
        <taxon>Streptophyta</taxon>
        <taxon>Embryophyta</taxon>
        <taxon>Tracheophyta</taxon>
        <taxon>Spermatophyta</taxon>
        <taxon>Magnoliopsida</taxon>
        <taxon>Ranunculales</taxon>
        <taxon>Menispermaceae</taxon>
        <taxon>Menispermoideae</taxon>
        <taxon>Cissampelideae</taxon>
        <taxon>Stephania</taxon>
    </lineage>
</organism>
<evidence type="ECO:0000313" key="6">
    <source>
        <dbReference type="Proteomes" id="UP001419268"/>
    </source>
</evidence>
<evidence type="ECO:0000256" key="3">
    <source>
        <dbReference type="SAM" id="MobiDB-lite"/>
    </source>
</evidence>
<dbReference type="EMBL" id="JBBNAG010000011">
    <property type="protein sequence ID" value="KAK9093678.1"/>
    <property type="molecule type" value="Genomic_DNA"/>
</dbReference>